<proteinExistence type="predicted"/>
<keyword evidence="4" id="KW-1185">Reference proteome</keyword>
<feature type="signal peptide" evidence="2">
    <location>
        <begin position="1"/>
        <end position="20"/>
    </location>
</feature>
<keyword evidence="2" id="KW-0732">Signal</keyword>
<evidence type="ECO:0008006" key="5">
    <source>
        <dbReference type="Google" id="ProtNLM"/>
    </source>
</evidence>
<dbReference type="EMBL" id="JAMGBD010000002">
    <property type="protein sequence ID" value="MCL6684446.1"/>
    <property type="molecule type" value="Genomic_DNA"/>
</dbReference>
<feature type="chain" id="PRO_5046780734" description="Secreted protein" evidence="2">
    <location>
        <begin position="21"/>
        <end position="200"/>
    </location>
</feature>
<organism evidence="3 4">
    <name type="scientific">Sphingomonas alba</name>
    <dbReference type="NCBI Taxonomy" id="2908208"/>
    <lineage>
        <taxon>Bacteria</taxon>
        <taxon>Pseudomonadati</taxon>
        <taxon>Pseudomonadota</taxon>
        <taxon>Alphaproteobacteria</taxon>
        <taxon>Sphingomonadales</taxon>
        <taxon>Sphingomonadaceae</taxon>
        <taxon>Sphingomonas</taxon>
    </lineage>
</organism>
<dbReference type="Proteomes" id="UP001165363">
    <property type="component" value="Unassembled WGS sequence"/>
</dbReference>
<reference evidence="3" key="1">
    <citation type="submission" date="2022-05" db="EMBL/GenBank/DDBJ databases">
        <authorList>
            <person name="Jo J.-H."/>
            <person name="Im W.-T."/>
        </authorList>
    </citation>
    <scope>NUCLEOTIDE SEQUENCE</scope>
    <source>
        <strain evidence="3">SE158</strain>
    </source>
</reference>
<evidence type="ECO:0000256" key="1">
    <source>
        <dbReference type="SAM" id="MobiDB-lite"/>
    </source>
</evidence>
<gene>
    <name evidence="3" type="ORF">LZ536_11130</name>
</gene>
<name>A0ABT0RP64_9SPHN</name>
<evidence type="ECO:0000313" key="4">
    <source>
        <dbReference type="Proteomes" id="UP001165363"/>
    </source>
</evidence>
<sequence length="200" mass="20815">MTMSKCAILLVAAASMPLMACQKYEASPAKPESKAEAKKSIPTDPIESATAAAPSSVSANATVIQAAADGSMKVLRQGGNGWTCMPDNPQTPGHDPMCMDANGLKWAQAWMAHKDPPAGAVGLMYMLEGGSDASNTDPWGTKPAEGAKWVETGPHVMVVGSKEILAGYPTGEQPDTKAPYVMFAGTPYAHLMIPIGEPAQ</sequence>
<protein>
    <recommendedName>
        <fullName evidence="5">Secreted protein</fullName>
    </recommendedName>
</protein>
<accession>A0ABT0RP64</accession>
<feature type="region of interest" description="Disordered" evidence="1">
    <location>
        <begin position="27"/>
        <end position="57"/>
    </location>
</feature>
<evidence type="ECO:0000256" key="2">
    <source>
        <dbReference type="SAM" id="SignalP"/>
    </source>
</evidence>
<feature type="compositionally biased region" description="Basic and acidic residues" evidence="1">
    <location>
        <begin position="31"/>
        <end position="41"/>
    </location>
</feature>
<dbReference type="RefSeq" id="WP_249848855.1">
    <property type="nucleotide sequence ID" value="NZ_JAMGBD010000002.1"/>
</dbReference>
<evidence type="ECO:0000313" key="3">
    <source>
        <dbReference type="EMBL" id="MCL6684446.1"/>
    </source>
</evidence>
<feature type="compositionally biased region" description="Low complexity" evidence="1">
    <location>
        <begin position="48"/>
        <end position="57"/>
    </location>
</feature>
<comment type="caution">
    <text evidence="3">The sequence shown here is derived from an EMBL/GenBank/DDBJ whole genome shotgun (WGS) entry which is preliminary data.</text>
</comment>